<dbReference type="EMBL" id="JAPDRP010000031">
    <property type="protein sequence ID" value="KAJ9634592.1"/>
    <property type="molecule type" value="Genomic_DNA"/>
</dbReference>
<keyword evidence="2" id="KW-1185">Reference proteome</keyword>
<proteinExistence type="predicted"/>
<comment type="caution">
    <text evidence="1">The sequence shown here is derived from an EMBL/GenBank/DDBJ whole genome shotgun (WGS) entry which is preliminary data.</text>
</comment>
<organism evidence="1 2">
    <name type="scientific">Coniosporium tulheliwenetii</name>
    <dbReference type="NCBI Taxonomy" id="3383036"/>
    <lineage>
        <taxon>Eukaryota</taxon>
        <taxon>Fungi</taxon>
        <taxon>Dikarya</taxon>
        <taxon>Ascomycota</taxon>
        <taxon>Pezizomycotina</taxon>
        <taxon>Dothideomycetes</taxon>
        <taxon>Dothideomycetes incertae sedis</taxon>
        <taxon>Coniosporium</taxon>
    </lineage>
</organism>
<gene>
    <name evidence="1" type="ORF">H2199_008875</name>
</gene>
<accession>A0ACC2YH74</accession>
<dbReference type="Proteomes" id="UP001172680">
    <property type="component" value="Unassembled WGS sequence"/>
</dbReference>
<evidence type="ECO:0000313" key="1">
    <source>
        <dbReference type="EMBL" id="KAJ9634592.1"/>
    </source>
</evidence>
<evidence type="ECO:0000313" key="2">
    <source>
        <dbReference type="Proteomes" id="UP001172680"/>
    </source>
</evidence>
<name>A0ACC2YH74_9PEZI</name>
<reference evidence="1" key="1">
    <citation type="submission" date="2022-10" db="EMBL/GenBank/DDBJ databases">
        <title>Culturing micro-colonial fungi from biological soil crusts in the Mojave desert and describing Neophaeococcomyces mojavensis, and introducing the new genera and species Taxawa tesnikishii.</title>
        <authorList>
            <person name="Kurbessoian T."/>
            <person name="Stajich J.E."/>
        </authorList>
    </citation>
    <scope>NUCLEOTIDE SEQUENCE</scope>
    <source>
        <strain evidence="1">JES_115</strain>
    </source>
</reference>
<protein>
    <submittedName>
        <fullName evidence="1">Uncharacterized protein</fullName>
    </submittedName>
</protein>
<sequence length="781" mass="86080">MDWLTVLLLLTALFSVPGSGTPVSLSRDLVAPVDPVANKAAKPCPDGKLIFGWGNSTSKKTYVYYYGCLDPSVCYDVRKESNDDIRTAWPLYWDGECTVFEHVGCNGKAMSILHPDYDEIHETMMKNISSYRCKLIPGWKKPPGTCPNWPNPPDGNCPSSTLASEEYGVEGLEAYADIEWVEDVPAVHRAEGAEPLQSVAAVASDHAVRTVDASDENPNAEDGETHAVNSADVTHVNSLDPAYLQKRDDLPCSDESYWRYPSDLLYVRYGLVRPPPPRHAMALILAACRLNRGQCYNMQLEANDSVWSFLPVVESYCVVYQLRHCAGHNYAIPYPGIFSAFNPNLDIKSYICKKLNETAVTTTSTSEATLGDDAVTTLASNSFVYGGDANDNARKMARSLEARQIVCTWGRIPVRLCTDDSCGAHCVFPYECTVVANLGEAMTDKATSFLSDMAANCYAYENEKCEGSGRKIDQEGYVMLAAGGQPSSFRCSSIPSEDLTRWLDKRQISCGPPNVLVNICIDELSCEVYCVPPSQCINISKAINNPANRFAAYGEARYCLAFRDEDCRQGRGVRIDPGSGRLDTTKLGGDFYSFRCDAALPGEIMQARDVTHRLEEPSIYPTELRDITHLLEKHHKGSDTADSLEFDDNSSVPETVDVAPPLEPSNVVPFALPVNTDVVASAEQACKIDMSMCARSFCESFCIVDNVCYNIAPIHNDKPEYVWMRNSNYHCHLYDEGSCHGSSMVINKNSEPEIKGTNSLRIAIEFETSGGNRGTLHLLLV</sequence>